<dbReference type="AlphaFoldDB" id="A0A2R8ZEB5"/>
<dbReference type="GeneTree" id="ENSGT00720000108851"/>
<dbReference type="EMBL" id="AJFE02090215">
    <property type="status" value="NOT_ANNOTATED_CDS"/>
    <property type="molecule type" value="Genomic_DNA"/>
</dbReference>
<evidence type="ECO:0000256" key="2">
    <source>
        <dbReference type="SAM" id="MobiDB-lite"/>
    </source>
</evidence>
<keyword evidence="1" id="KW-0175">Coiled coil</keyword>
<dbReference type="PANTHER" id="PTHR18911:SF5">
    <property type="entry name" value="COILED-COIL DOMAIN-CONTAINING PROTEIN 186"/>
    <property type="match status" value="1"/>
</dbReference>
<dbReference type="Ensembl" id="ENSPPAT00000014841.1">
    <property type="protein sequence ID" value="ENSPPAP00000003208.1"/>
    <property type="gene ID" value="ENSPPAG00000013448.1"/>
</dbReference>
<reference evidence="3" key="2">
    <citation type="submission" date="2025-08" db="UniProtKB">
        <authorList>
            <consortium name="Ensembl"/>
        </authorList>
    </citation>
    <scope>IDENTIFICATION</scope>
</reference>
<evidence type="ECO:0000313" key="3">
    <source>
        <dbReference type="Ensembl" id="ENSPPAP00000003208.1"/>
    </source>
</evidence>
<sequence>MSETDHIASTSSDKNVGKTPELKEDSCNLFSGNESSKLENESKLLSLNTDKTSCQPNEHNNRIEAQENYIPDHGGGEDSCAKTDIGSENSEQIANFPSGNFAKQISKTNETEQKVTQILVELRSSTFPESANEKTYSESPYDTDCTKKFISKIKSVSASEDLLEEIESELLSTEFAEHRVPNGMNKGEHALVLFEKCVQDKYLQQEHIIKKSMLSKLRETQKEITIEELNKEVKASRDKLIAQDVTAKNAIQQLHKEMAQRMEQANKKCEEARQEKEAMVMKYVRGEKESLDLRKEKETLEKKLRDANKELEKNTNKIKQLSQEKGRLHQLYETKEGETTRLIREIDKLKEDINSHVIKVKWAQNKLKAEMDSHKETKDKLKETTTKLTQAKEEADQIRKNCQDMIKTYQESEEIKSNELDAKLRVTKGELEKQMQEKSDQLEMHHAKIKELEDLKRTFKEGMDELRTLRTKVKCLEDERLRTEDELSKYKEIINRQKAEIQNLLDKVKTVDQLQEQLQRGKQEIENLKEEVESLNSLINDLQKDIEGSRKRESELLLFTERLTSKNAQLQSESNSLQSQFDKVSCSESQLQSQCEQMKQTNINLESRLLKEEELRKEEVQTLQAELACRQTEVKALSTQVEELKDELVTQRRKHASSIKDLTKQLQQARRKLDQVESGSYDKEVSSMGSRSSSSGSLNARSSAEDRSPENTGSSVAVDNFPQVDKAMLIERIVRLQKAHARKNEKIEFMEDHIKQLVEEIRKKTKIIQSYILREESGTLSSEASDFNKVHLSRRGGIMASLYTSHPADNGLTLELSLEINRKLQAVLEDTLLKNITLKENLQTLGTEIERLIKHQHELEQRTKKT</sequence>
<dbReference type="Gene3D" id="1.10.287.1490">
    <property type="match status" value="1"/>
</dbReference>
<gene>
    <name evidence="3" type="primary">CCDC186</name>
</gene>
<feature type="compositionally biased region" description="Basic and acidic residues" evidence="2">
    <location>
        <begin position="671"/>
        <end position="685"/>
    </location>
</feature>
<organism evidence="3 4">
    <name type="scientific">Pan paniscus</name>
    <name type="common">Pygmy chimpanzee</name>
    <name type="synonym">Bonobo</name>
    <dbReference type="NCBI Taxonomy" id="9597"/>
    <lineage>
        <taxon>Eukaryota</taxon>
        <taxon>Metazoa</taxon>
        <taxon>Chordata</taxon>
        <taxon>Craniata</taxon>
        <taxon>Vertebrata</taxon>
        <taxon>Euteleostomi</taxon>
        <taxon>Mammalia</taxon>
        <taxon>Eutheria</taxon>
        <taxon>Euarchontoglires</taxon>
        <taxon>Primates</taxon>
        <taxon>Haplorrhini</taxon>
        <taxon>Catarrhini</taxon>
        <taxon>Hominidae</taxon>
        <taxon>Pan</taxon>
    </lineage>
</organism>
<keyword evidence="4" id="KW-1185">Reference proteome</keyword>
<dbReference type="GO" id="GO:0031267">
    <property type="term" value="F:small GTPase binding"/>
    <property type="evidence" value="ECO:0007669"/>
    <property type="project" value="TreeGrafter"/>
</dbReference>
<feature type="coiled-coil region" evidence="1">
    <location>
        <begin position="733"/>
        <end position="767"/>
    </location>
</feature>
<protein>
    <submittedName>
        <fullName evidence="3">Coiled-coil domain containing 186</fullName>
    </submittedName>
</protein>
<dbReference type="Bgee" id="ENSPPAG00000013448">
    <property type="expression patterns" value="Expressed in testis and 6 other cell types or tissues"/>
</dbReference>
<dbReference type="Proteomes" id="UP000240080">
    <property type="component" value="Chromosome 10"/>
</dbReference>
<evidence type="ECO:0000313" key="4">
    <source>
        <dbReference type="Proteomes" id="UP000240080"/>
    </source>
</evidence>
<accession>A0A2R8ZEB5</accession>
<dbReference type="GO" id="GO:0005802">
    <property type="term" value="C:trans-Golgi network"/>
    <property type="evidence" value="ECO:0007669"/>
    <property type="project" value="TreeGrafter"/>
</dbReference>
<evidence type="ECO:0000256" key="1">
    <source>
        <dbReference type="SAM" id="Coils"/>
    </source>
</evidence>
<feature type="compositionally biased region" description="Low complexity" evidence="2">
    <location>
        <begin position="686"/>
        <end position="702"/>
    </location>
</feature>
<dbReference type="EMBL" id="AJFE02090212">
    <property type="status" value="NOT_ANNOTATED_CDS"/>
    <property type="molecule type" value="Genomic_DNA"/>
</dbReference>
<proteinExistence type="predicted"/>
<reference evidence="3 4" key="1">
    <citation type="journal article" date="2012" name="Nature">
        <title>The bonobo genome compared with the chimpanzee and human genomes.</title>
        <authorList>
            <person name="Prufer K."/>
            <person name="Munch K."/>
            <person name="Hellmann I."/>
            <person name="Akagi K."/>
            <person name="Miller J.R."/>
            <person name="Walenz B."/>
            <person name="Koren S."/>
            <person name="Sutton G."/>
            <person name="Kodira C."/>
            <person name="Winer R."/>
            <person name="Knight J.R."/>
            <person name="Mullikin J.C."/>
            <person name="Meader S.J."/>
            <person name="Ponting C.P."/>
            <person name="Lunter G."/>
            <person name="Higashino S."/>
            <person name="Hobolth A."/>
            <person name="Dutheil J."/>
            <person name="Karakoc E."/>
            <person name="Alkan C."/>
            <person name="Sajjadian S."/>
            <person name="Catacchio C.R."/>
            <person name="Ventura M."/>
            <person name="Marques-Bonet T."/>
            <person name="Eichler E.E."/>
            <person name="Andre C."/>
            <person name="Atencia R."/>
            <person name="Mugisha L."/>
            <person name="Junhold J."/>
            <person name="Patterson N."/>
            <person name="Siebauer M."/>
            <person name="Good J.M."/>
            <person name="Fischer A."/>
            <person name="Ptak S.E."/>
            <person name="Lachmann M."/>
            <person name="Symer D.E."/>
            <person name="Mailund T."/>
            <person name="Schierup M.H."/>
            <person name="Andres A.M."/>
            <person name="Kelso J."/>
            <person name="Paabo S."/>
        </authorList>
    </citation>
    <scope>NUCLEOTIDE SEQUENCE [LARGE SCALE GENOMIC DNA]</scope>
</reference>
<dbReference type="EMBL" id="AJFE02090213">
    <property type="status" value="NOT_ANNOTATED_CDS"/>
    <property type="molecule type" value="Genomic_DNA"/>
</dbReference>
<dbReference type="EMBL" id="AJFE02090211">
    <property type="status" value="NOT_ANNOTATED_CDS"/>
    <property type="molecule type" value="Genomic_DNA"/>
</dbReference>
<name>A0A2R8ZEB5_PANPA</name>
<dbReference type="EMBL" id="AJFE02090214">
    <property type="status" value="NOT_ANNOTATED_CDS"/>
    <property type="molecule type" value="Genomic_DNA"/>
</dbReference>
<feature type="region of interest" description="Disordered" evidence="2">
    <location>
        <begin position="1"/>
        <end position="41"/>
    </location>
</feature>
<dbReference type="PANTHER" id="PTHR18911">
    <property type="entry name" value="CTCL TUMOR ANTIGEN HD-CL-01"/>
    <property type="match status" value="1"/>
</dbReference>
<dbReference type="GO" id="GO:0099518">
    <property type="term" value="P:vesicle cytoskeletal trafficking"/>
    <property type="evidence" value="ECO:0007669"/>
    <property type="project" value="TreeGrafter"/>
</dbReference>
<dbReference type="InterPro" id="IPR038830">
    <property type="entry name" value="CCDC186"/>
</dbReference>
<reference evidence="3" key="3">
    <citation type="submission" date="2025-09" db="UniProtKB">
        <authorList>
            <consortium name="Ensembl"/>
        </authorList>
    </citation>
    <scope>IDENTIFICATION</scope>
</reference>
<feature type="region of interest" description="Disordered" evidence="2">
    <location>
        <begin position="670"/>
        <end position="717"/>
    </location>
</feature>
<dbReference type="OMA" id="TLSNGMC"/>